<evidence type="ECO:0000256" key="3">
    <source>
        <dbReference type="ARBA" id="ARBA00022989"/>
    </source>
</evidence>
<dbReference type="InterPro" id="IPR003807">
    <property type="entry name" value="DUF202"/>
</dbReference>
<comment type="subcellular location">
    <subcellularLocation>
        <location evidence="1">Endomembrane system</location>
        <topology evidence="1">Multi-pass membrane protein</topology>
    </subcellularLocation>
</comment>
<feature type="transmembrane region" description="Helical" evidence="5">
    <location>
        <begin position="45"/>
        <end position="63"/>
    </location>
</feature>
<dbReference type="Proteomes" id="UP001597168">
    <property type="component" value="Unassembled WGS sequence"/>
</dbReference>
<name>A0ABW3QVF8_9PSEU</name>
<evidence type="ECO:0000256" key="4">
    <source>
        <dbReference type="ARBA" id="ARBA00023136"/>
    </source>
</evidence>
<accession>A0ABW3QVF8</accession>
<gene>
    <name evidence="7" type="ORF">ACFQ3T_16515</name>
</gene>
<reference evidence="8" key="1">
    <citation type="journal article" date="2019" name="Int. J. Syst. Evol. Microbiol.">
        <title>The Global Catalogue of Microorganisms (GCM) 10K type strain sequencing project: providing services to taxonomists for standard genome sequencing and annotation.</title>
        <authorList>
            <consortium name="The Broad Institute Genomics Platform"/>
            <consortium name="The Broad Institute Genome Sequencing Center for Infectious Disease"/>
            <person name="Wu L."/>
            <person name="Ma J."/>
        </authorList>
    </citation>
    <scope>NUCLEOTIDE SEQUENCE [LARGE SCALE GENOMIC DNA]</scope>
    <source>
        <strain evidence="8">CCUG 60214</strain>
    </source>
</reference>
<evidence type="ECO:0000259" key="6">
    <source>
        <dbReference type="Pfam" id="PF02656"/>
    </source>
</evidence>
<dbReference type="EMBL" id="JBHTLK010000075">
    <property type="protein sequence ID" value="MFD1148735.1"/>
    <property type="molecule type" value="Genomic_DNA"/>
</dbReference>
<evidence type="ECO:0000313" key="8">
    <source>
        <dbReference type="Proteomes" id="UP001597168"/>
    </source>
</evidence>
<keyword evidence="4 5" id="KW-0472">Membrane</keyword>
<evidence type="ECO:0000256" key="2">
    <source>
        <dbReference type="ARBA" id="ARBA00022692"/>
    </source>
</evidence>
<dbReference type="RefSeq" id="WP_380724157.1">
    <property type="nucleotide sequence ID" value="NZ_JBHTLK010000075.1"/>
</dbReference>
<sequence>MSDPRDPGLQPERTDLAWRRTAFSAAACSMFLLHAAARGGWGVRVVPGVLIAVVAVVAVWQGNRGRQRRPVGLDRLSRAVGVLVTVACLSAVALVL</sequence>
<comment type="caution">
    <text evidence="7">The sequence shown here is derived from an EMBL/GenBank/DDBJ whole genome shotgun (WGS) entry which is preliminary data.</text>
</comment>
<protein>
    <submittedName>
        <fullName evidence="7">DUF202 domain-containing protein</fullName>
    </submittedName>
</protein>
<keyword evidence="2 5" id="KW-0812">Transmembrane</keyword>
<keyword evidence="8" id="KW-1185">Reference proteome</keyword>
<proteinExistence type="predicted"/>
<evidence type="ECO:0000313" key="7">
    <source>
        <dbReference type="EMBL" id="MFD1148735.1"/>
    </source>
</evidence>
<dbReference type="Pfam" id="PF02656">
    <property type="entry name" value="DUF202"/>
    <property type="match status" value="1"/>
</dbReference>
<organism evidence="7 8">
    <name type="scientific">Saccharothrix hoggarensis</name>
    <dbReference type="NCBI Taxonomy" id="913853"/>
    <lineage>
        <taxon>Bacteria</taxon>
        <taxon>Bacillati</taxon>
        <taxon>Actinomycetota</taxon>
        <taxon>Actinomycetes</taxon>
        <taxon>Pseudonocardiales</taxon>
        <taxon>Pseudonocardiaceae</taxon>
        <taxon>Saccharothrix</taxon>
    </lineage>
</organism>
<evidence type="ECO:0000256" key="1">
    <source>
        <dbReference type="ARBA" id="ARBA00004127"/>
    </source>
</evidence>
<feature type="transmembrane region" description="Helical" evidence="5">
    <location>
        <begin position="75"/>
        <end position="95"/>
    </location>
</feature>
<keyword evidence="3 5" id="KW-1133">Transmembrane helix</keyword>
<feature type="domain" description="DUF202" evidence="6">
    <location>
        <begin position="6"/>
        <end position="66"/>
    </location>
</feature>
<evidence type="ECO:0000256" key="5">
    <source>
        <dbReference type="SAM" id="Phobius"/>
    </source>
</evidence>